<dbReference type="PANTHER" id="PTHR46268">
    <property type="entry name" value="STRESS RESPONSE PROTEIN NHAX"/>
    <property type="match status" value="1"/>
</dbReference>
<dbReference type="SUPFAM" id="SSF52402">
    <property type="entry name" value="Adenine nucleotide alpha hydrolases-like"/>
    <property type="match status" value="2"/>
</dbReference>
<dbReference type="Proteomes" id="UP001209730">
    <property type="component" value="Unassembled WGS sequence"/>
</dbReference>
<dbReference type="AlphaFoldDB" id="A0AB35HU28"/>
<dbReference type="GeneID" id="76608822"/>
<dbReference type="InterPro" id="IPR006016">
    <property type="entry name" value="UspA"/>
</dbReference>
<protein>
    <submittedName>
        <fullName evidence="3">Universal stress protein</fullName>
    </submittedName>
</protein>
<evidence type="ECO:0000256" key="1">
    <source>
        <dbReference type="ARBA" id="ARBA00008791"/>
    </source>
</evidence>
<dbReference type="PRINTS" id="PR01438">
    <property type="entry name" value="UNVRSLSTRESS"/>
</dbReference>
<evidence type="ECO:0000259" key="2">
    <source>
        <dbReference type="Pfam" id="PF00582"/>
    </source>
</evidence>
<dbReference type="Pfam" id="PF00582">
    <property type="entry name" value="Usp"/>
    <property type="match status" value="2"/>
</dbReference>
<proteinExistence type="inferred from homology"/>
<dbReference type="Gene3D" id="3.40.50.12370">
    <property type="match status" value="1"/>
</dbReference>
<evidence type="ECO:0000313" key="3">
    <source>
        <dbReference type="EMBL" id="MCX2800982.1"/>
    </source>
</evidence>
<feature type="domain" description="UspA" evidence="2">
    <location>
        <begin position="186"/>
        <end position="304"/>
    </location>
</feature>
<gene>
    <name evidence="3" type="ORF">OQJ68_04195</name>
</gene>
<evidence type="ECO:0000313" key="4">
    <source>
        <dbReference type="Proteomes" id="UP001209730"/>
    </source>
</evidence>
<dbReference type="InterPro" id="IPR006015">
    <property type="entry name" value="Universal_stress_UspA"/>
</dbReference>
<comment type="caution">
    <text evidence="3">The sequence shown here is derived from an EMBL/GenBank/DDBJ whole genome shotgun (WGS) entry which is preliminary data.</text>
</comment>
<dbReference type="EMBL" id="JAPHQB010000005">
    <property type="protein sequence ID" value="MCX2800982.1"/>
    <property type="molecule type" value="Genomic_DNA"/>
</dbReference>
<comment type="similarity">
    <text evidence="1">Belongs to the universal stress protein A family.</text>
</comment>
<name>A0AB35HU28_MICTH</name>
<dbReference type="PANTHER" id="PTHR46268:SF6">
    <property type="entry name" value="UNIVERSAL STRESS PROTEIN UP12"/>
    <property type="match status" value="1"/>
</dbReference>
<feature type="domain" description="UspA" evidence="2">
    <location>
        <begin position="26"/>
        <end position="178"/>
    </location>
</feature>
<accession>A0AB35HU28</accession>
<reference evidence="3" key="1">
    <citation type="submission" date="2022-11" db="EMBL/GenBank/DDBJ databases">
        <title>Chitin-degrading and fungicidal potential of chitinolytic bacterial strains from marine environment of the Pacific Ocean regions.</title>
        <authorList>
            <person name="Pentekhina I."/>
            <person name="Nedashkovskaya O."/>
            <person name="Seitkalieva A."/>
            <person name="Podvolotskaya A."/>
            <person name="Tekutyeva L."/>
            <person name="Balabanova L."/>
        </authorList>
    </citation>
    <scope>NUCLEOTIDE SEQUENCE</scope>
    <source>
        <strain evidence="3">KMM 6838</strain>
    </source>
</reference>
<dbReference type="RefSeq" id="WP_082817517.1">
    <property type="nucleotide sequence ID" value="NZ_CP014864.1"/>
</dbReference>
<dbReference type="CDD" id="cd00293">
    <property type="entry name" value="USP-like"/>
    <property type="match status" value="2"/>
</dbReference>
<organism evidence="3 4">
    <name type="scientific">Microbulbifer thermotolerans</name>
    <dbReference type="NCBI Taxonomy" id="252514"/>
    <lineage>
        <taxon>Bacteria</taxon>
        <taxon>Pseudomonadati</taxon>
        <taxon>Pseudomonadota</taxon>
        <taxon>Gammaproteobacteria</taxon>
        <taxon>Cellvibrionales</taxon>
        <taxon>Microbulbiferaceae</taxon>
        <taxon>Microbulbifer</taxon>
    </lineage>
</organism>
<sequence length="304" mass="32877">MTVKSNDNNNTEVNGSSRSARDEAVVLACIDGSHYTGAVCDYAAWISVATGAPLKLLHNIERGNVPAVADLTGSIGLGSQEELLEELTALEQQRARLMVQQGKLMLQAASERAGQYGVQEVTSCQRHDSLSESLIELEDHIRVLVLGIRGEEHSGTEQGLGTHLETVVRSLHKPILVVNKEFRSPRRIMLAYDGSEGARKALAMVCESPLFRGLSCHLVHVGPAETAEGLLAEASMQLDQAGLEVNASRLDGRTVAALTAYQAEHKIDLTVMGAFSHNRLRDLLLGSITAKMLLSTQQPLLLLR</sequence>